<dbReference type="OrthoDB" id="674604at2759"/>
<dbReference type="PANTHER" id="PTHR10622">
    <property type="entry name" value="HET DOMAIN-CONTAINING PROTEIN"/>
    <property type="match status" value="1"/>
</dbReference>
<dbReference type="Pfam" id="PF26640">
    <property type="entry name" value="DUF8212"/>
    <property type="match status" value="1"/>
</dbReference>
<evidence type="ECO:0000256" key="1">
    <source>
        <dbReference type="SAM" id="MobiDB-lite"/>
    </source>
</evidence>
<gene>
    <name evidence="4" type="ORF">L207DRAFT_571335</name>
</gene>
<evidence type="ECO:0000259" key="3">
    <source>
        <dbReference type="Pfam" id="PF26640"/>
    </source>
</evidence>
<name>A0A2J6R5X7_HYAVF</name>
<organism evidence="4 5">
    <name type="scientific">Hyaloscypha variabilis (strain UAMH 11265 / GT02V1 / F)</name>
    <name type="common">Meliniomyces variabilis</name>
    <dbReference type="NCBI Taxonomy" id="1149755"/>
    <lineage>
        <taxon>Eukaryota</taxon>
        <taxon>Fungi</taxon>
        <taxon>Dikarya</taxon>
        <taxon>Ascomycota</taxon>
        <taxon>Pezizomycotina</taxon>
        <taxon>Leotiomycetes</taxon>
        <taxon>Helotiales</taxon>
        <taxon>Hyaloscyphaceae</taxon>
        <taxon>Hyaloscypha</taxon>
        <taxon>Hyaloscypha variabilis</taxon>
    </lineage>
</organism>
<dbReference type="Pfam" id="PF06985">
    <property type="entry name" value="HET"/>
    <property type="match status" value="1"/>
</dbReference>
<evidence type="ECO:0000259" key="2">
    <source>
        <dbReference type="Pfam" id="PF06985"/>
    </source>
</evidence>
<dbReference type="STRING" id="1149755.A0A2J6R5X7"/>
<evidence type="ECO:0000313" key="5">
    <source>
        <dbReference type="Proteomes" id="UP000235786"/>
    </source>
</evidence>
<dbReference type="Proteomes" id="UP000235786">
    <property type="component" value="Unassembled WGS sequence"/>
</dbReference>
<evidence type="ECO:0000313" key="4">
    <source>
        <dbReference type="EMBL" id="PMD33894.1"/>
    </source>
</evidence>
<dbReference type="EMBL" id="KZ613955">
    <property type="protein sequence ID" value="PMD33894.1"/>
    <property type="molecule type" value="Genomic_DNA"/>
</dbReference>
<reference evidence="4 5" key="1">
    <citation type="submission" date="2016-04" db="EMBL/GenBank/DDBJ databases">
        <title>A degradative enzymes factory behind the ericoid mycorrhizal symbiosis.</title>
        <authorList>
            <consortium name="DOE Joint Genome Institute"/>
            <person name="Martino E."/>
            <person name="Morin E."/>
            <person name="Grelet G."/>
            <person name="Kuo A."/>
            <person name="Kohler A."/>
            <person name="Daghino S."/>
            <person name="Barry K."/>
            <person name="Choi C."/>
            <person name="Cichocki N."/>
            <person name="Clum A."/>
            <person name="Copeland A."/>
            <person name="Hainaut M."/>
            <person name="Haridas S."/>
            <person name="Labutti K."/>
            <person name="Lindquist E."/>
            <person name="Lipzen A."/>
            <person name="Khouja H.-R."/>
            <person name="Murat C."/>
            <person name="Ohm R."/>
            <person name="Olson A."/>
            <person name="Spatafora J."/>
            <person name="Veneault-Fourrey C."/>
            <person name="Henrissat B."/>
            <person name="Grigoriev I."/>
            <person name="Martin F."/>
            <person name="Perotto S."/>
        </authorList>
    </citation>
    <scope>NUCLEOTIDE SEQUENCE [LARGE SCALE GENOMIC DNA]</scope>
    <source>
        <strain evidence="4 5">F</strain>
    </source>
</reference>
<dbReference type="PANTHER" id="PTHR10622:SF12">
    <property type="entry name" value="HET DOMAIN-CONTAINING PROTEIN"/>
    <property type="match status" value="1"/>
</dbReference>
<feature type="compositionally biased region" description="Polar residues" evidence="1">
    <location>
        <begin position="573"/>
        <end position="585"/>
    </location>
</feature>
<dbReference type="InterPro" id="IPR010730">
    <property type="entry name" value="HET"/>
</dbReference>
<feature type="compositionally biased region" description="Polar residues" evidence="1">
    <location>
        <begin position="601"/>
        <end position="611"/>
    </location>
</feature>
<keyword evidence="5" id="KW-1185">Reference proteome</keyword>
<proteinExistence type="predicted"/>
<feature type="domain" description="DUF8212" evidence="3">
    <location>
        <begin position="221"/>
        <end position="287"/>
    </location>
</feature>
<sequence length="611" mass="69801">MRLLDARSQRFRDTLEAVDAISEPYAVLSHTWGKEEVTFQDMMLPNVIRKEGHRKITETCRLALEQGLKYVWVDTCCIDKSSSAELTETINSMFDLYKGAAVCFVYLHDLEPQTSLGAGLKCCRWVKRGWTLQELLAAKKVRFYDQSWRYRGSKESWIKNISNVTGIHPAALRGLPLQKFSISERMHWASSRETTRVEDIAYCLLGVFGVHMPLIYGEGRHAFRRPQEEIVKHSNDMTIFAWNNRKVHPCCAARPCYDGHPVYDDDSFHDGGLFAESPSNFCCSYDIHRTNGVGLDAEFSLTNNGLKLKYHLYGLDLPKLSFPSLEYFLWLGSCSGTGADEKRLCVGLYLDKVGPDTFIRRPDSSCHYIPKDRLNGADYISSSSRPTFYIIVDPEQTMRDSLPNPRNGSLQFLPFVRRANLTLLCSLSDRFWDLKENMFFSPPSGTYIYAVELGYKLGNDWIEFVALCDNRQTAPTLRLFDINAFPSLYTWLLNGSQRKDCPRWREIVDVEPEIKKSTNKLDFNLDGRRYLVQVKVTTHSLDDSSSEVMYKAKVSLRRLRSRDQFHVEESSEMSENGTEPSDWTLSASDESSDSDGGCSLIQETSFSDGEV</sequence>
<feature type="region of interest" description="Disordered" evidence="1">
    <location>
        <begin position="566"/>
        <end position="611"/>
    </location>
</feature>
<accession>A0A2J6R5X7</accession>
<feature type="domain" description="Heterokaryon incompatibility" evidence="2">
    <location>
        <begin position="25"/>
        <end position="112"/>
    </location>
</feature>
<dbReference type="AlphaFoldDB" id="A0A2J6R5X7"/>
<dbReference type="InterPro" id="IPR058525">
    <property type="entry name" value="DUF8212"/>
</dbReference>
<protein>
    <submittedName>
        <fullName evidence="4">HET-domain-containing protein</fullName>
    </submittedName>
</protein>